<name>A0AA40E714_9PEZI</name>
<reference evidence="1" key="1">
    <citation type="submission" date="2023-06" db="EMBL/GenBank/DDBJ databases">
        <title>Genome-scale phylogeny and comparative genomics of the fungal order Sordariales.</title>
        <authorList>
            <consortium name="Lawrence Berkeley National Laboratory"/>
            <person name="Hensen N."/>
            <person name="Bonometti L."/>
            <person name="Westerberg I."/>
            <person name="Brannstrom I.O."/>
            <person name="Guillou S."/>
            <person name="Cros-Aarteil S."/>
            <person name="Calhoun S."/>
            <person name="Haridas S."/>
            <person name="Kuo A."/>
            <person name="Mondo S."/>
            <person name="Pangilinan J."/>
            <person name="Riley R."/>
            <person name="Labutti K."/>
            <person name="Andreopoulos B."/>
            <person name="Lipzen A."/>
            <person name="Chen C."/>
            <person name="Yanf M."/>
            <person name="Daum C."/>
            <person name="Ng V."/>
            <person name="Clum A."/>
            <person name="Steindorff A."/>
            <person name="Ohm R."/>
            <person name="Martin F."/>
            <person name="Silar P."/>
            <person name="Natvig D."/>
            <person name="Lalanne C."/>
            <person name="Gautier V."/>
            <person name="Ament-Velasquez S.L."/>
            <person name="Kruys A."/>
            <person name="Hutchinson M.I."/>
            <person name="Powell A.J."/>
            <person name="Barry K."/>
            <person name="Miller A.N."/>
            <person name="Grigoriev I.V."/>
            <person name="Debuchy R."/>
            <person name="Gladieux P."/>
            <person name="Thoren M.H."/>
            <person name="Johannesson H."/>
        </authorList>
    </citation>
    <scope>NUCLEOTIDE SEQUENCE</scope>
    <source>
        <strain evidence="1">SMH4607-1</strain>
    </source>
</reference>
<evidence type="ECO:0000313" key="2">
    <source>
        <dbReference type="Proteomes" id="UP001172102"/>
    </source>
</evidence>
<dbReference type="Proteomes" id="UP001172102">
    <property type="component" value="Unassembled WGS sequence"/>
</dbReference>
<dbReference type="AlphaFoldDB" id="A0AA40E714"/>
<keyword evidence="2" id="KW-1185">Reference proteome</keyword>
<evidence type="ECO:0000313" key="1">
    <source>
        <dbReference type="EMBL" id="KAK0730639.1"/>
    </source>
</evidence>
<sequence>MGTRHIICIFWKGKWQIAQYGQWNGYPEGQGVKIFHFLSTQRNIDHLKDGLEKRMYYPTVGQLRLMEAEVDAWERDAIHNRRIMFVNERSGWTALYSTLARDTGSQILRLIAQASIRSDMNNGDNSAAGGKETRVPIQLQLDFVNDGIFCEWAYVIDLDDEVFEVFTGVVDKDDHHRFKDVGDEHDSVPGLVFSLQVLRAPLDGRPGRIPAKCQGRI</sequence>
<proteinExistence type="predicted"/>
<organism evidence="1 2">
    <name type="scientific">Lasiosphaeris hirsuta</name>
    <dbReference type="NCBI Taxonomy" id="260670"/>
    <lineage>
        <taxon>Eukaryota</taxon>
        <taxon>Fungi</taxon>
        <taxon>Dikarya</taxon>
        <taxon>Ascomycota</taxon>
        <taxon>Pezizomycotina</taxon>
        <taxon>Sordariomycetes</taxon>
        <taxon>Sordariomycetidae</taxon>
        <taxon>Sordariales</taxon>
        <taxon>Lasiosphaeriaceae</taxon>
        <taxon>Lasiosphaeris</taxon>
    </lineage>
</organism>
<protein>
    <submittedName>
        <fullName evidence="1">Uncharacterized protein</fullName>
    </submittedName>
</protein>
<gene>
    <name evidence="1" type="ORF">B0H67DRAFT_652907</name>
</gene>
<feature type="non-terminal residue" evidence="1">
    <location>
        <position position="217"/>
    </location>
</feature>
<dbReference type="EMBL" id="JAUKUA010000001">
    <property type="protein sequence ID" value="KAK0730639.1"/>
    <property type="molecule type" value="Genomic_DNA"/>
</dbReference>
<accession>A0AA40E714</accession>
<comment type="caution">
    <text evidence="1">The sequence shown here is derived from an EMBL/GenBank/DDBJ whole genome shotgun (WGS) entry which is preliminary data.</text>
</comment>